<proteinExistence type="predicted"/>
<reference evidence="1" key="1">
    <citation type="submission" date="2021-01" db="EMBL/GenBank/DDBJ databases">
        <authorList>
            <person name="Corre E."/>
            <person name="Pelletier E."/>
            <person name="Niang G."/>
            <person name="Scheremetjew M."/>
            <person name="Finn R."/>
            <person name="Kale V."/>
            <person name="Holt S."/>
            <person name="Cochrane G."/>
            <person name="Meng A."/>
            <person name="Brown T."/>
            <person name="Cohen L."/>
        </authorList>
    </citation>
    <scope>NUCLEOTIDE SEQUENCE</scope>
    <source>
        <strain evidence="1">CCMP281</strain>
    </source>
</reference>
<organism evidence="1">
    <name type="scientific">Haptolina ericina</name>
    <dbReference type="NCBI Taxonomy" id="156174"/>
    <lineage>
        <taxon>Eukaryota</taxon>
        <taxon>Haptista</taxon>
        <taxon>Haptophyta</taxon>
        <taxon>Prymnesiophyceae</taxon>
        <taxon>Prymnesiales</taxon>
        <taxon>Prymnesiaceae</taxon>
        <taxon>Haptolina</taxon>
    </lineage>
</organism>
<accession>A0A7S3BSX1</accession>
<sequence>MYTHIAAHPSTDHCAPISRNTACPASCGLGVLYGTACAQTKHRLHGYFMACDGVASNITWNSARRAAVHHLPGRYQLLDRAARIPRRSFHVSSHSPRQRGRDHARTLHWTPCVHRLRGPEKKALIKRIGRAAAL</sequence>
<evidence type="ECO:0000313" key="1">
    <source>
        <dbReference type="EMBL" id="CAE0141852.1"/>
    </source>
</evidence>
<protein>
    <submittedName>
        <fullName evidence="1">Uncharacterized protein</fullName>
    </submittedName>
</protein>
<dbReference type="EMBL" id="HBHX01061574">
    <property type="protein sequence ID" value="CAE0141852.1"/>
    <property type="molecule type" value="Transcribed_RNA"/>
</dbReference>
<name>A0A7S3BSX1_9EUKA</name>
<dbReference type="AlphaFoldDB" id="A0A7S3BSX1"/>
<gene>
    <name evidence="1" type="ORF">HERI1096_LOCUS34028</name>
</gene>